<feature type="compositionally biased region" description="Basic and acidic residues" evidence="1">
    <location>
        <begin position="51"/>
        <end position="64"/>
    </location>
</feature>
<feature type="region of interest" description="Disordered" evidence="1">
    <location>
        <begin position="42"/>
        <end position="64"/>
    </location>
</feature>
<protein>
    <submittedName>
        <fullName evidence="2">Uncharacterized protein</fullName>
    </submittedName>
</protein>
<dbReference type="EMBL" id="CAAKMV010000022">
    <property type="protein sequence ID" value="VIO52446.1"/>
    <property type="molecule type" value="Genomic_DNA"/>
</dbReference>
<reference evidence="2" key="1">
    <citation type="submission" date="2019-04" db="EMBL/GenBank/DDBJ databases">
        <authorList>
            <person name="Melise S."/>
            <person name="Noan J."/>
            <person name="Okalmin O."/>
        </authorList>
    </citation>
    <scope>NUCLEOTIDE SEQUENCE</scope>
    <source>
        <strain evidence="2">FN9</strain>
    </source>
</reference>
<feature type="compositionally biased region" description="Basic residues" evidence="1">
    <location>
        <begin position="9"/>
        <end position="21"/>
    </location>
</feature>
<evidence type="ECO:0000256" key="1">
    <source>
        <dbReference type="SAM" id="MobiDB-lite"/>
    </source>
</evidence>
<sequence length="64" mass="7374">MSWHDGGKKKEKRYATKRRVSNKTSAELYKFLDTVYRASDKKKIGPAADGETERLRSDVRAREG</sequence>
<proteinExistence type="predicted"/>
<dbReference type="AlphaFoldDB" id="A0A4E9DRR2"/>
<name>A0A4E9DRR2_GIBZA</name>
<gene>
    <name evidence="2" type="ORF">FUG_LOCUS18871</name>
</gene>
<accession>A0A4E9DRR2</accession>
<feature type="region of interest" description="Disordered" evidence="1">
    <location>
        <begin position="1"/>
        <end position="21"/>
    </location>
</feature>
<organism evidence="2">
    <name type="scientific">Gibberella zeae</name>
    <name type="common">Wheat head blight fungus</name>
    <name type="synonym">Fusarium graminearum</name>
    <dbReference type="NCBI Taxonomy" id="5518"/>
    <lineage>
        <taxon>Eukaryota</taxon>
        <taxon>Fungi</taxon>
        <taxon>Dikarya</taxon>
        <taxon>Ascomycota</taxon>
        <taxon>Pezizomycotina</taxon>
        <taxon>Sordariomycetes</taxon>
        <taxon>Hypocreomycetidae</taxon>
        <taxon>Hypocreales</taxon>
        <taxon>Nectriaceae</taxon>
        <taxon>Fusarium</taxon>
    </lineage>
</organism>
<evidence type="ECO:0000313" key="2">
    <source>
        <dbReference type="EMBL" id="VIO52446.1"/>
    </source>
</evidence>